<keyword evidence="12" id="KW-0511">Multifunctional enzyme</keyword>
<dbReference type="GO" id="GO:0044550">
    <property type="term" value="P:secondary metabolite biosynthetic process"/>
    <property type="evidence" value="ECO:0007669"/>
    <property type="project" value="TreeGrafter"/>
</dbReference>
<keyword evidence="4 12" id="KW-0963">Cytoplasm</keyword>
<comment type="pathway">
    <text evidence="1 12">Lipid metabolism; fatty acid biosynthesis.</text>
</comment>
<feature type="domain" description="Beta-ketoacyl-[acyl-carrier-protein] synthase III N-terminal" evidence="15">
    <location>
        <begin position="106"/>
        <end position="184"/>
    </location>
</feature>
<dbReference type="NCBIfam" id="TIGR00747">
    <property type="entry name" value="fabH"/>
    <property type="match status" value="1"/>
</dbReference>
<keyword evidence="13" id="KW-1133">Transmembrane helix</keyword>
<sequence length="325" mass="35312">MNSYIAGMGICVPERVLTNFDLEKIVETSDEWIRTRSGIRERHIADENTATSDISIVAAKRAMEDAGIKPEDIDAVILGTATPDMLFPSTACIVQAKIGANKAMAFDISAGCSGFLYGLGIADSMIKNGFDNILVIGAETLSKVMDFTDRATCVLFGDGAGAAVIKRSDSDKRGILASYFRADGADWKLLHQPAGGSRIPASKESVEKRLHYIKMEGNEVFKLAVRAMIESAQETLKRAKLSSSEVSLLIPHQANIRIIEATAKRLNIPMERVYVNLDRYGNTSAASIPIAIYEALNEGRIKSGDYILLVAFGAGFTWAGVLLRW</sequence>
<dbReference type="PANTHER" id="PTHR34069">
    <property type="entry name" value="3-OXOACYL-[ACYL-CARRIER-PROTEIN] SYNTHASE 3"/>
    <property type="match status" value="1"/>
</dbReference>
<feature type="active site" evidence="12">
    <location>
        <position position="282"/>
    </location>
</feature>
<keyword evidence="7 12" id="KW-0276">Fatty acid metabolism</keyword>
<evidence type="ECO:0000256" key="2">
    <source>
        <dbReference type="ARBA" id="ARBA00008642"/>
    </source>
</evidence>
<keyword evidence="13" id="KW-0812">Transmembrane</keyword>
<dbReference type="GO" id="GO:0005737">
    <property type="term" value="C:cytoplasm"/>
    <property type="evidence" value="ECO:0007669"/>
    <property type="project" value="UniProtKB-SubCell"/>
</dbReference>
<dbReference type="GO" id="GO:0033818">
    <property type="term" value="F:beta-ketoacyl-acyl-carrier-protein synthase III activity"/>
    <property type="evidence" value="ECO:0007669"/>
    <property type="project" value="UniProtKB-UniRule"/>
</dbReference>
<evidence type="ECO:0000256" key="1">
    <source>
        <dbReference type="ARBA" id="ARBA00005194"/>
    </source>
</evidence>
<evidence type="ECO:0000259" key="15">
    <source>
        <dbReference type="Pfam" id="PF08545"/>
    </source>
</evidence>
<evidence type="ECO:0000256" key="8">
    <source>
        <dbReference type="ARBA" id="ARBA00023098"/>
    </source>
</evidence>
<dbReference type="FunFam" id="3.40.47.10:FF:000004">
    <property type="entry name" value="3-oxoacyl-[acyl-carrier-protein] synthase 3"/>
    <property type="match status" value="1"/>
</dbReference>
<dbReference type="GO" id="GO:0004315">
    <property type="term" value="F:3-oxoacyl-[acyl-carrier-protein] synthase activity"/>
    <property type="evidence" value="ECO:0007669"/>
    <property type="project" value="InterPro"/>
</dbReference>
<evidence type="ECO:0000256" key="10">
    <source>
        <dbReference type="ARBA" id="ARBA00023315"/>
    </source>
</evidence>
<keyword evidence="8 12" id="KW-0443">Lipid metabolism</keyword>
<evidence type="ECO:0000259" key="14">
    <source>
        <dbReference type="Pfam" id="PF08541"/>
    </source>
</evidence>
<dbReference type="Pfam" id="PF08541">
    <property type="entry name" value="ACP_syn_III_C"/>
    <property type="match status" value="1"/>
</dbReference>
<evidence type="ECO:0000256" key="7">
    <source>
        <dbReference type="ARBA" id="ARBA00022832"/>
    </source>
</evidence>
<dbReference type="EC" id="2.3.1.180" evidence="3 12"/>
<evidence type="ECO:0000256" key="13">
    <source>
        <dbReference type="SAM" id="Phobius"/>
    </source>
</evidence>
<dbReference type="AlphaFoldDB" id="A0A7C4XLC2"/>
<accession>A0A7C4XLC2</accession>
<comment type="catalytic activity">
    <reaction evidence="11">
        <text>malonyl-[ACP] + acetyl-CoA + H(+) = 3-oxobutanoyl-[ACP] + CO2 + CoA</text>
        <dbReference type="Rhea" id="RHEA:12080"/>
        <dbReference type="Rhea" id="RHEA-COMP:9623"/>
        <dbReference type="Rhea" id="RHEA-COMP:9625"/>
        <dbReference type="ChEBI" id="CHEBI:15378"/>
        <dbReference type="ChEBI" id="CHEBI:16526"/>
        <dbReference type="ChEBI" id="CHEBI:57287"/>
        <dbReference type="ChEBI" id="CHEBI:57288"/>
        <dbReference type="ChEBI" id="CHEBI:78449"/>
        <dbReference type="ChEBI" id="CHEBI:78450"/>
        <dbReference type="EC" id="2.3.1.180"/>
    </reaction>
    <physiologicalReaction direction="left-to-right" evidence="11">
        <dbReference type="Rhea" id="RHEA:12081"/>
    </physiologicalReaction>
</comment>
<dbReference type="InterPro" id="IPR016039">
    <property type="entry name" value="Thiolase-like"/>
</dbReference>
<evidence type="ECO:0000256" key="4">
    <source>
        <dbReference type="ARBA" id="ARBA00022490"/>
    </source>
</evidence>
<organism evidence="16">
    <name type="scientific">candidate division WOR-3 bacterium</name>
    <dbReference type="NCBI Taxonomy" id="2052148"/>
    <lineage>
        <taxon>Bacteria</taxon>
        <taxon>Bacteria division WOR-3</taxon>
    </lineage>
</organism>
<gene>
    <name evidence="12" type="primary">fabH</name>
    <name evidence="16" type="ORF">ENV60_06845</name>
</gene>
<comment type="subunit">
    <text evidence="12">Homodimer.</text>
</comment>
<comment type="domain">
    <text evidence="12">The last Arg residue of the ACP-binding site is essential for the weak association between ACP/AcpP and FabH.</text>
</comment>
<evidence type="ECO:0000256" key="9">
    <source>
        <dbReference type="ARBA" id="ARBA00023160"/>
    </source>
</evidence>
<dbReference type="GO" id="GO:0006633">
    <property type="term" value="P:fatty acid biosynthetic process"/>
    <property type="evidence" value="ECO:0007669"/>
    <property type="project" value="UniProtKB-UniRule"/>
</dbReference>
<dbReference type="NCBIfam" id="NF006829">
    <property type="entry name" value="PRK09352.1"/>
    <property type="match status" value="1"/>
</dbReference>
<proteinExistence type="inferred from homology"/>
<evidence type="ECO:0000256" key="11">
    <source>
        <dbReference type="ARBA" id="ARBA00051096"/>
    </source>
</evidence>
<evidence type="ECO:0000256" key="12">
    <source>
        <dbReference type="HAMAP-Rule" id="MF_01815"/>
    </source>
</evidence>
<keyword evidence="9 12" id="KW-0275">Fatty acid biosynthesis</keyword>
<keyword evidence="6 12" id="KW-0808">Transferase</keyword>
<feature type="active site" evidence="12">
    <location>
        <position position="112"/>
    </location>
</feature>
<keyword evidence="13" id="KW-0472">Membrane</keyword>
<dbReference type="EMBL" id="DTGZ01000129">
    <property type="protein sequence ID" value="HGV97997.1"/>
    <property type="molecule type" value="Genomic_DNA"/>
</dbReference>
<dbReference type="Pfam" id="PF08545">
    <property type="entry name" value="ACP_syn_III"/>
    <property type="match status" value="1"/>
</dbReference>
<feature type="domain" description="Beta-ketoacyl-[acyl-carrier-protein] synthase III C-terminal" evidence="14">
    <location>
        <begin position="236"/>
        <end position="325"/>
    </location>
</feature>
<evidence type="ECO:0000313" key="16">
    <source>
        <dbReference type="EMBL" id="HGV97997.1"/>
    </source>
</evidence>
<dbReference type="UniPathway" id="UPA00094"/>
<dbReference type="SUPFAM" id="SSF53901">
    <property type="entry name" value="Thiolase-like"/>
    <property type="match status" value="1"/>
</dbReference>
<keyword evidence="10 12" id="KW-0012">Acyltransferase</keyword>
<comment type="caution">
    <text evidence="16">The sequence shown here is derived from an EMBL/GenBank/DDBJ whole genome shotgun (WGS) entry which is preliminary data.</text>
</comment>
<reference evidence="16" key="1">
    <citation type="journal article" date="2020" name="mSystems">
        <title>Genome- and Community-Level Interaction Insights into Carbon Utilization and Element Cycling Functions of Hydrothermarchaeota in Hydrothermal Sediment.</title>
        <authorList>
            <person name="Zhou Z."/>
            <person name="Liu Y."/>
            <person name="Xu W."/>
            <person name="Pan J."/>
            <person name="Luo Z.H."/>
            <person name="Li M."/>
        </authorList>
    </citation>
    <scope>NUCLEOTIDE SEQUENCE [LARGE SCALE GENOMIC DNA]</scope>
    <source>
        <strain evidence="16">SpSt-774</strain>
    </source>
</reference>
<feature type="region of interest" description="ACP-binding" evidence="12">
    <location>
        <begin position="253"/>
        <end position="257"/>
    </location>
</feature>
<evidence type="ECO:0000256" key="5">
    <source>
        <dbReference type="ARBA" id="ARBA00022516"/>
    </source>
</evidence>
<dbReference type="InterPro" id="IPR013751">
    <property type="entry name" value="ACP_syn_III_N"/>
</dbReference>
<dbReference type="HAMAP" id="MF_01815">
    <property type="entry name" value="FabH"/>
    <property type="match status" value="1"/>
</dbReference>
<protein>
    <recommendedName>
        <fullName evidence="3 12">Beta-ketoacyl-[acyl-carrier-protein] synthase III</fullName>
        <shortName evidence="12">Beta-ketoacyl-ACP synthase III</shortName>
        <shortName evidence="12">KAS III</shortName>
        <ecNumber evidence="3 12">2.3.1.180</ecNumber>
    </recommendedName>
    <alternativeName>
        <fullName evidence="12">3-oxoacyl-[acyl-carrier-protein] synthase 3</fullName>
    </alternativeName>
    <alternativeName>
        <fullName evidence="12">3-oxoacyl-[acyl-carrier-protein] synthase III</fullName>
    </alternativeName>
</protein>
<comment type="subcellular location">
    <subcellularLocation>
        <location evidence="12">Cytoplasm</location>
    </subcellularLocation>
</comment>
<evidence type="ECO:0000256" key="3">
    <source>
        <dbReference type="ARBA" id="ARBA00012333"/>
    </source>
</evidence>
<dbReference type="Gene3D" id="3.40.47.10">
    <property type="match status" value="1"/>
</dbReference>
<dbReference type="InterPro" id="IPR004655">
    <property type="entry name" value="FabH"/>
</dbReference>
<dbReference type="InterPro" id="IPR013747">
    <property type="entry name" value="ACP_syn_III_C"/>
</dbReference>
<comment type="similarity">
    <text evidence="2 12">Belongs to the thiolase-like superfamily. FabH family.</text>
</comment>
<dbReference type="PANTHER" id="PTHR34069:SF2">
    <property type="entry name" value="BETA-KETOACYL-[ACYL-CARRIER-PROTEIN] SYNTHASE III"/>
    <property type="match status" value="1"/>
</dbReference>
<feature type="transmembrane region" description="Helical" evidence="13">
    <location>
        <begin position="306"/>
        <end position="323"/>
    </location>
</feature>
<comment type="function">
    <text evidence="12">Catalyzes the condensation reaction of fatty acid synthesis by the addition to an acyl acceptor of two carbons from malonyl-ACP. Catalyzes the first condensation reaction which initiates fatty acid synthesis and may therefore play a role in governing the total rate of fatty acid production. Possesses both acetoacetyl-ACP synthase and acetyl transacylase activities. Its substrate specificity determines the biosynthesis of branched-chain and/or straight-chain of fatty acids.</text>
</comment>
<dbReference type="CDD" id="cd00830">
    <property type="entry name" value="KAS_III"/>
    <property type="match status" value="1"/>
</dbReference>
<evidence type="ECO:0000256" key="6">
    <source>
        <dbReference type="ARBA" id="ARBA00022679"/>
    </source>
</evidence>
<feature type="active site" evidence="12">
    <location>
        <position position="252"/>
    </location>
</feature>
<name>A0A7C4XLC2_UNCW3</name>
<keyword evidence="5 12" id="KW-0444">Lipid biosynthesis</keyword>